<comment type="pathway">
    <text evidence="3 18">Protein modification; protein ubiquitination.</text>
</comment>
<dbReference type="STRING" id="451379.A0A158R5P9"/>
<dbReference type="WBParaSite" id="SMUV_0000772901-mRNA-1">
    <property type="protein sequence ID" value="SMUV_0000772901-mRNA-1"/>
    <property type="gene ID" value="SMUV_0000772901"/>
</dbReference>
<keyword evidence="11 17" id="KW-0863">Zinc-finger</keyword>
<evidence type="ECO:0000313" key="20">
    <source>
        <dbReference type="Proteomes" id="UP000046393"/>
    </source>
</evidence>
<dbReference type="InterPro" id="IPR039795">
    <property type="entry name" value="LTN1/Rkr1"/>
</dbReference>
<evidence type="ECO:0000256" key="10">
    <source>
        <dbReference type="ARBA" id="ARBA00022737"/>
    </source>
</evidence>
<keyword evidence="10" id="KW-0677">Repeat</keyword>
<protein>
    <recommendedName>
        <fullName evidence="6 18">E3 ubiquitin-protein ligase listerin</fullName>
        <ecNumber evidence="5 18">2.3.2.27</ecNumber>
    </recommendedName>
    <alternativeName>
        <fullName evidence="14 18">RING-type E3 ubiquitin transferase listerin</fullName>
    </alternativeName>
</protein>
<dbReference type="GO" id="GO:1990112">
    <property type="term" value="C:RQC complex"/>
    <property type="evidence" value="ECO:0007669"/>
    <property type="project" value="UniProtKB-UniRule"/>
</dbReference>
<keyword evidence="8 18" id="KW-0808">Transferase</keyword>
<evidence type="ECO:0000256" key="11">
    <source>
        <dbReference type="ARBA" id="ARBA00022771"/>
    </source>
</evidence>
<keyword evidence="9 18" id="KW-0479">Metal-binding</keyword>
<evidence type="ECO:0000256" key="6">
    <source>
        <dbReference type="ARBA" id="ARBA00017157"/>
    </source>
</evidence>
<dbReference type="GO" id="GO:0008270">
    <property type="term" value="F:zinc ion binding"/>
    <property type="evidence" value="ECO:0007669"/>
    <property type="project" value="UniProtKB-KW"/>
</dbReference>
<evidence type="ECO:0000256" key="16">
    <source>
        <dbReference type="ARBA" id="ARBA00065062"/>
    </source>
</evidence>
<dbReference type="InterPro" id="IPR016024">
    <property type="entry name" value="ARM-type_fold"/>
</dbReference>
<evidence type="ECO:0000256" key="12">
    <source>
        <dbReference type="ARBA" id="ARBA00022786"/>
    </source>
</evidence>
<dbReference type="GO" id="GO:1990116">
    <property type="term" value="P:ribosome-associated ubiquitin-dependent protein catabolic process"/>
    <property type="evidence" value="ECO:0007669"/>
    <property type="project" value="UniProtKB-UniRule"/>
</dbReference>
<feature type="domain" description="RING-type" evidence="19">
    <location>
        <begin position="1462"/>
        <end position="1508"/>
    </location>
</feature>
<evidence type="ECO:0000259" key="19">
    <source>
        <dbReference type="PROSITE" id="PS50089"/>
    </source>
</evidence>
<comment type="function">
    <text evidence="15">E3 ubiquitin-protein ligase. Component of the ribosome quality control complex (RQC), a ribosome-associated complex that mediates ubiquitination and extraction of incompletely synthesized nascent chains for proteasomal degradation. Ubiquitination leads to vcp/p97 recruitment for extraction and degradation of the incomplete translation product.</text>
</comment>
<dbReference type="Proteomes" id="UP000046393">
    <property type="component" value="Unplaced"/>
</dbReference>
<dbReference type="InterPro" id="IPR054478">
    <property type="entry name" value="LTN1_UBC"/>
</dbReference>
<comment type="similarity">
    <text evidence="4 18">Belongs to the LTN1 family.</text>
</comment>
<dbReference type="PANTHER" id="PTHR12389:SF0">
    <property type="entry name" value="E3 UBIQUITIN-PROTEIN LIGASE LISTERIN"/>
    <property type="match status" value="1"/>
</dbReference>
<dbReference type="FunFam" id="3.30.40.10:FF:000038">
    <property type="entry name" value="E3 ubiquitin-protein ligase listerin"/>
    <property type="match status" value="1"/>
</dbReference>
<dbReference type="UniPathway" id="UPA00143"/>
<evidence type="ECO:0000256" key="1">
    <source>
        <dbReference type="ARBA" id="ARBA00000900"/>
    </source>
</evidence>
<comment type="catalytic activity">
    <reaction evidence="1 18">
        <text>S-ubiquitinyl-[E2 ubiquitin-conjugating enzyme]-L-cysteine + [acceptor protein]-L-lysine = [E2 ubiquitin-conjugating enzyme]-L-cysteine + N(6)-ubiquitinyl-[acceptor protein]-L-lysine.</text>
        <dbReference type="EC" id="2.3.2.27"/>
    </reaction>
</comment>
<dbReference type="PROSITE" id="PS50089">
    <property type="entry name" value="ZF_RING_2"/>
    <property type="match status" value="1"/>
</dbReference>
<comment type="subunit">
    <text evidence="16">Component of the ribosome quality control complex (RQC), composed of at least the E3 ubiquitin ligase ltn1 and nemf. The complex probably also contains tcf25 as well as vcp/p97 and its ubiquitin-binding cofactors. RQC forms a stable complex with 60S ribosomal subunits.</text>
</comment>
<dbReference type="InterPro" id="IPR013083">
    <property type="entry name" value="Znf_RING/FYVE/PHD"/>
</dbReference>
<reference evidence="21" key="1">
    <citation type="submission" date="2016-04" db="UniProtKB">
        <authorList>
            <consortium name="WormBaseParasite"/>
        </authorList>
    </citation>
    <scope>IDENTIFICATION</scope>
</reference>
<evidence type="ECO:0000256" key="4">
    <source>
        <dbReference type="ARBA" id="ARBA00007997"/>
    </source>
</evidence>
<evidence type="ECO:0000256" key="3">
    <source>
        <dbReference type="ARBA" id="ARBA00004906"/>
    </source>
</evidence>
<dbReference type="PANTHER" id="PTHR12389">
    <property type="entry name" value="ZINC FINGER PROTEIN 294"/>
    <property type="match status" value="1"/>
</dbReference>
<name>A0A158R5P9_9BILA</name>
<dbReference type="GO" id="GO:0005829">
    <property type="term" value="C:cytosol"/>
    <property type="evidence" value="ECO:0007669"/>
    <property type="project" value="UniProtKB-SubCell"/>
</dbReference>
<accession>A0A158R5P9</accession>
<dbReference type="SMART" id="SM00184">
    <property type="entry name" value="RING"/>
    <property type="match status" value="1"/>
</dbReference>
<keyword evidence="7" id="KW-0963">Cytoplasm</keyword>
<evidence type="ECO:0000256" key="5">
    <source>
        <dbReference type="ARBA" id="ARBA00012483"/>
    </source>
</evidence>
<evidence type="ECO:0000256" key="9">
    <source>
        <dbReference type="ARBA" id="ARBA00022723"/>
    </source>
</evidence>
<evidence type="ECO:0000256" key="14">
    <source>
        <dbReference type="ARBA" id="ARBA00032366"/>
    </source>
</evidence>
<sequence length="1513" mass="173984">MSKPQRRKGNAKTASSSRAAQLLTESGHNVPFISFSDFGFTTPNTSTFETELDEVDAEVRNALKKMRKKDYLTREKGLKELLSHIKILEQDQVSLSFMHYTAVFPLLIMDSLPSIRIMALQLLLEYIKLLKKGSEKYLKNVLPYVFFSLSDAYKNVSESAQLLLNNFSSQKKALEICIDSCVEMASNILNGTHPYLEKNEGNETDKQRISRISTQALNFLTYLVEQQQIKEGHSQQLVDFIQNKFFIQRLFDYSPQVASGLFALINQMCLSKWPGTVQKELLVIALKKLDSPNLQLCRFAAEYILLTFKSQKDVENTIFNEKFLIKTVVPNVVSFIRKKGSHWSNMGPQYINALLKMVLAEIPTAYRNELFLKIMNAFFESLSVFHVSSDFEVWVTCLNSFISYSFTPLFNETTNVQTSEVLELVLNNLTQLTDAPVELFNALVITFKKFCVQPKVHIEKALVLWRRFLLCLVERLPHTETAIINTLNGQEKFVWLQLCMMLLRHTDCTPELLIRIVDNFNNELLLELDKQISLMDEFAAKIDWQNEDVALHILAEMIKIFVIKSLNESNSLNFQEYFKLNNELACLRLMKAAEFIPDCREKLFKTTPMEVWEYVIENALQKSFEENTEVFLTIFKVSLDYPHVESLIMKFLNAFSIGKFDLLLAMARLLTKKGFQNVNKKVSELLLHSLICSPENCDSVSECAEELEKLNYEPDLIVQFIRNHLQNIEHRSFVLSILLSLVLQLERGFGLMMLITTDELANNLDRLDKHFGIYLLMNYEFISGNWKPFVKNEEDHLANFKDTTTYAVNESLFLLQYMESLGFTTIRESDEYYPSLFFIVAVSFLPLSKMTNDYAAIENYEELKRKVNELVISDEQLRQRLLKKFAKMQEENLQLTLLLALRTLSNGLDEEAYLSLIDTSEQIPSRITFAFAAALRAKSFVITQQTNNWSSLTTVQEWTWYAELVVSLQDLGIAAQFLESFILLARSQYEDVLFTFQEDDDKIEYNALSCAMLRLLAFCSQSINSVNDKCRDFICCALVTALESCKNVVMVSSRVENSKVFALFAVKLFISCAAVYNTLTAKNESITTFLEEWKLFFCEPAEQIIFCWFLALPDIIGKGIHGSSISTFTNSNNNLLVFCYYISRAIHYCSLATFEKTSLKPQCDIELDCLKYPIELQSQIVPLVSLLTSSCCHIQFASLRIFKSIMKEMFVFENKLMDEVSDSDDITKAMERKMPVVCSRLLKNAQVRGVRPSFLVLDALVSCLNEFEPIERVPYCHMLLPYLNEILLLLFDELPEIPDSSEVSFENFFPTDELSISEMITVPALVRQWYASLPRPVSAVVNTYTNEFVAPIVWKAECSKIEQTEFPSTMTVQLRSGSIMREILAVFELDDSKITLRIELPSNYPLNVPLIESEKCIVSRELQRKWILQLTMCISHQNGSIADAIVLWARNVQKHIEGVENCAICLCILNPTTYQLPKVRCKQCKNKFHGDCIRKWFESSNRLTCPLCISIFK</sequence>
<dbReference type="GO" id="GO:0072344">
    <property type="term" value="P:rescue of stalled ribosome"/>
    <property type="evidence" value="ECO:0007669"/>
    <property type="project" value="UniProtKB-UniRule"/>
</dbReference>
<dbReference type="GO" id="GO:0043023">
    <property type="term" value="F:ribosomal large subunit binding"/>
    <property type="evidence" value="ECO:0007669"/>
    <property type="project" value="TreeGrafter"/>
</dbReference>
<evidence type="ECO:0000256" key="2">
    <source>
        <dbReference type="ARBA" id="ARBA00004514"/>
    </source>
</evidence>
<dbReference type="Pfam" id="PF23009">
    <property type="entry name" value="UBC_like"/>
    <property type="match status" value="1"/>
</dbReference>
<evidence type="ECO:0000256" key="8">
    <source>
        <dbReference type="ARBA" id="ARBA00022679"/>
    </source>
</evidence>
<dbReference type="InterPro" id="IPR011989">
    <property type="entry name" value="ARM-like"/>
</dbReference>
<dbReference type="InterPro" id="IPR054476">
    <property type="entry name" value="Ltn1_N"/>
</dbReference>
<dbReference type="Gene3D" id="3.30.40.10">
    <property type="entry name" value="Zinc/RING finger domain, C3HC4 (zinc finger)"/>
    <property type="match status" value="1"/>
</dbReference>
<evidence type="ECO:0000256" key="13">
    <source>
        <dbReference type="ARBA" id="ARBA00022833"/>
    </source>
</evidence>
<keyword evidence="13 18" id="KW-0862">Zinc</keyword>
<comment type="subcellular location">
    <subcellularLocation>
        <location evidence="2">Cytoplasm</location>
        <location evidence="2">Cytosol</location>
    </subcellularLocation>
</comment>
<dbReference type="GO" id="GO:0061630">
    <property type="term" value="F:ubiquitin protein ligase activity"/>
    <property type="evidence" value="ECO:0007669"/>
    <property type="project" value="UniProtKB-UniRule"/>
</dbReference>
<evidence type="ECO:0000256" key="7">
    <source>
        <dbReference type="ARBA" id="ARBA00022490"/>
    </source>
</evidence>
<dbReference type="EC" id="2.3.2.27" evidence="5 18"/>
<dbReference type="InterPro" id="IPR056241">
    <property type="entry name" value="LTN1_HEAT_5th"/>
</dbReference>
<dbReference type="Pfam" id="PF24618">
    <property type="entry name" value="LTN1_E3_ligase_5th"/>
    <property type="match status" value="1"/>
</dbReference>
<organism evidence="20 21">
    <name type="scientific">Syphacia muris</name>
    <dbReference type="NCBI Taxonomy" id="451379"/>
    <lineage>
        <taxon>Eukaryota</taxon>
        <taxon>Metazoa</taxon>
        <taxon>Ecdysozoa</taxon>
        <taxon>Nematoda</taxon>
        <taxon>Chromadorea</taxon>
        <taxon>Rhabditida</taxon>
        <taxon>Spirurina</taxon>
        <taxon>Oxyuridomorpha</taxon>
        <taxon>Oxyuroidea</taxon>
        <taxon>Oxyuridae</taxon>
        <taxon>Syphacia</taxon>
    </lineage>
</organism>
<dbReference type="Gene3D" id="1.25.10.10">
    <property type="entry name" value="Leucine-rich Repeat Variant"/>
    <property type="match status" value="1"/>
</dbReference>
<dbReference type="SUPFAM" id="SSF57850">
    <property type="entry name" value="RING/U-box"/>
    <property type="match status" value="1"/>
</dbReference>
<keyword evidence="20" id="KW-1185">Reference proteome</keyword>
<dbReference type="Pfam" id="PF22958">
    <property type="entry name" value="Ltn1_1st"/>
    <property type="match status" value="1"/>
</dbReference>
<dbReference type="GO" id="GO:0016567">
    <property type="term" value="P:protein ubiquitination"/>
    <property type="evidence" value="ECO:0007669"/>
    <property type="project" value="UniProtKB-UniPathway"/>
</dbReference>
<evidence type="ECO:0000313" key="21">
    <source>
        <dbReference type="WBParaSite" id="SMUV_0000772901-mRNA-1"/>
    </source>
</evidence>
<dbReference type="SUPFAM" id="SSF48371">
    <property type="entry name" value="ARM repeat"/>
    <property type="match status" value="1"/>
</dbReference>
<dbReference type="CDD" id="cd16491">
    <property type="entry name" value="RING-CH-C4HC3_LTN1"/>
    <property type="match status" value="1"/>
</dbReference>
<evidence type="ECO:0000256" key="17">
    <source>
        <dbReference type="PROSITE-ProRule" id="PRU00175"/>
    </source>
</evidence>
<evidence type="ECO:0000256" key="15">
    <source>
        <dbReference type="ARBA" id="ARBA00053497"/>
    </source>
</evidence>
<evidence type="ECO:0000256" key="18">
    <source>
        <dbReference type="RuleBase" id="RU367090"/>
    </source>
</evidence>
<dbReference type="InterPro" id="IPR001841">
    <property type="entry name" value="Znf_RING"/>
</dbReference>
<keyword evidence="12 18" id="KW-0833">Ubl conjugation pathway</keyword>
<dbReference type="InterPro" id="IPR039804">
    <property type="entry name" value="RING-CH-C4HC3_LTN1"/>
</dbReference>
<proteinExistence type="inferred from homology"/>
<dbReference type="Pfam" id="PF13639">
    <property type="entry name" value="zf-RING_2"/>
    <property type="match status" value="1"/>
</dbReference>